<dbReference type="Proteomes" id="UP000259273">
    <property type="component" value="Unassembled WGS sequence"/>
</dbReference>
<gene>
    <name evidence="1" type="ORF">DCP75_15575</name>
</gene>
<name>A0A3C1KRY4_9GAMM</name>
<reference evidence="1 2" key="1">
    <citation type="journal article" date="2018" name="Nat. Biotechnol.">
        <title>A standardized bacterial taxonomy based on genome phylogeny substantially revises the tree of life.</title>
        <authorList>
            <person name="Parks D.H."/>
            <person name="Chuvochina M."/>
            <person name="Waite D.W."/>
            <person name="Rinke C."/>
            <person name="Skarshewski A."/>
            <person name="Chaumeil P.A."/>
            <person name="Hugenholtz P."/>
        </authorList>
    </citation>
    <scope>NUCLEOTIDE SEQUENCE [LARGE SCALE GENOMIC DNA]</scope>
    <source>
        <strain evidence="1">UBA9158</strain>
    </source>
</reference>
<accession>A0A3C1KRY4</accession>
<evidence type="ECO:0000313" key="2">
    <source>
        <dbReference type="Proteomes" id="UP000259273"/>
    </source>
</evidence>
<protein>
    <submittedName>
        <fullName evidence="1">AsmA family protein</fullName>
    </submittedName>
</protein>
<dbReference type="EMBL" id="DMND01000211">
    <property type="protein sequence ID" value="HAN29104.1"/>
    <property type="molecule type" value="Genomic_DNA"/>
</dbReference>
<sequence length="258" mass="26656">MPAADAAPASTTAGLSDAELKAFYEQRRQALRAGAEAGAGAALGLPLALNIANVSVSEARVRLLQPNGAAPQVIGIPSLQANDINLEGRPAELSASVEIAGEQALAITLQTRFTVSADQSKATVEALNVTITGATPEPVELLASGTIGINTQRAELALELASGEITGQGTLAYSSFESPQIDAELRLNLLDPALLLLAGPDAAATVSTDTDGEDTALPLDAIRLADTRADLRVERAVFGPHTINNLRLRLRALEGVLK</sequence>
<dbReference type="AlphaFoldDB" id="A0A3C1KRY4"/>
<dbReference type="STRING" id="1121937.GCA_000423125_03433"/>
<feature type="non-terminal residue" evidence="1">
    <location>
        <position position="258"/>
    </location>
</feature>
<evidence type="ECO:0000313" key="1">
    <source>
        <dbReference type="EMBL" id="HAN29104.1"/>
    </source>
</evidence>
<proteinExistence type="predicted"/>
<organism evidence="1 2">
    <name type="scientific">Haliea salexigens</name>
    <dbReference type="NCBI Taxonomy" id="287487"/>
    <lineage>
        <taxon>Bacteria</taxon>
        <taxon>Pseudomonadati</taxon>
        <taxon>Pseudomonadota</taxon>
        <taxon>Gammaproteobacteria</taxon>
        <taxon>Cellvibrionales</taxon>
        <taxon>Halieaceae</taxon>
        <taxon>Haliea</taxon>
    </lineage>
</organism>
<comment type="caution">
    <text evidence="1">The sequence shown here is derived from an EMBL/GenBank/DDBJ whole genome shotgun (WGS) entry which is preliminary data.</text>
</comment>